<dbReference type="OrthoDB" id="9610195at2759"/>
<evidence type="ECO:0000313" key="2">
    <source>
        <dbReference type="EMBL" id="CAG9761141.1"/>
    </source>
</evidence>
<organism evidence="2 3">
    <name type="scientific">Ceutorhynchus assimilis</name>
    <name type="common">cabbage seed weevil</name>
    <dbReference type="NCBI Taxonomy" id="467358"/>
    <lineage>
        <taxon>Eukaryota</taxon>
        <taxon>Metazoa</taxon>
        <taxon>Ecdysozoa</taxon>
        <taxon>Arthropoda</taxon>
        <taxon>Hexapoda</taxon>
        <taxon>Insecta</taxon>
        <taxon>Pterygota</taxon>
        <taxon>Neoptera</taxon>
        <taxon>Endopterygota</taxon>
        <taxon>Coleoptera</taxon>
        <taxon>Polyphaga</taxon>
        <taxon>Cucujiformia</taxon>
        <taxon>Curculionidae</taxon>
        <taxon>Ceutorhynchinae</taxon>
        <taxon>Ceutorhynchus</taxon>
    </lineage>
</organism>
<dbReference type="InterPro" id="IPR001680">
    <property type="entry name" value="WD40_rpt"/>
</dbReference>
<dbReference type="InterPro" id="IPR056151">
    <property type="entry name" value="Beta-prop_DCAF12"/>
</dbReference>
<protein>
    <recommendedName>
        <fullName evidence="1">DDB1- and CUL4-associated factor 12 beta-propeller domain-containing protein</fullName>
    </recommendedName>
</protein>
<sequence length="460" mass="52318">MAQTKIPAVYGFHPPCWSVGRIQERKQSQEEDRQRRLAEKPAEFCTYEDSSSEEKSEIALKEAVNTSYNFVDYVKHRETQTSIYSSVSKEYGHRHILTHGGLFEHTQIDLGHDMKKVLCSQWLSDRLILFGTKCNKLMIYDVQNHEINQIPSIVSSVRREIEDDEQTGGIYSVQLNPSKTLLATVAENNSEVAVYKIPTFDPVCVGENAHINRVDDICWLDDQFLVSGDTELALWRVTDDILDAEDEVAAHKTILPVSLEYFHNSEKIRAIKFNKSNREIATLNENHGTIVIWDAEKFQKKMARKFSHGNNTCMTLNENDNIYAIGNRNLSALLDCRTLQIIKKIPPIDYYGFHLFLRSASFTGDILTLGLDLGKILFFDLKAGKFLESSVIPDRTIRLKATKGYVFPDVDILRNDEHSEVKYGPAIMTHCYNSSGTRLFIAGGPNFLPNFTGNYAGLFQ</sequence>
<proteinExistence type="predicted"/>
<gene>
    <name evidence="2" type="ORF">CEUTPL_LOCUS1852</name>
</gene>
<dbReference type="EMBL" id="OU892277">
    <property type="protein sequence ID" value="CAG9761141.1"/>
    <property type="molecule type" value="Genomic_DNA"/>
</dbReference>
<dbReference type="InterPro" id="IPR015943">
    <property type="entry name" value="WD40/YVTN_repeat-like_dom_sf"/>
</dbReference>
<dbReference type="AlphaFoldDB" id="A0A9N9MDX6"/>
<dbReference type="SMART" id="SM00320">
    <property type="entry name" value="WD40"/>
    <property type="match status" value="4"/>
</dbReference>
<dbReference type="SUPFAM" id="SSF50978">
    <property type="entry name" value="WD40 repeat-like"/>
    <property type="match status" value="1"/>
</dbReference>
<dbReference type="InterPro" id="IPR036322">
    <property type="entry name" value="WD40_repeat_dom_sf"/>
</dbReference>
<dbReference type="Pfam" id="PF23760">
    <property type="entry name" value="Beta-prop_DCAF12"/>
    <property type="match status" value="1"/>
</dbReference>
<feature type="domain" description="DDB1- and CUL4-associated factor 12 beta-propeller" evidence="1">
    <location>
        <begin position="103"/>
        <end position="459"/>
    </location>
</feature>
<keyword evidence="3" id="KW-1185">Reference proteome</keyword>
<evidence type="ECO:0000313" key="3">
    <source>
        <dbReference type="Proteomes" id="UP001152799"/>
    </source>
</evidence>
<name>A0A9N9MDX6_9CUCU</name>
<accession>A0A9N9MDX6</accession>
<dbReference type="Gene3D" id="2.130.10.10">
    <property type="entry name" value="YVTN repeat-like/Quinoprotein amine dehydrogenase"/>
    <property type="match status" value="1"/>
</dbReference>
<evidence type="ECO:0000259" key="1">
    <source>
        <dbReference type="Pfam" id="PF23760"/>
    </source>
</evidence>
<reference evidence="2" key="1">
    <citation type="submission" date="2022-01" db="EMBL/GenBank/DDBJ databases">
        <authorList>
            <person name="King R."/>
        </authorList>
    </citation>
    <scope>NUCLEOTIDE SEQUENCE</scope>
</reference>
<dbReference type="Proteomes" id="UP001152799">
    <property type="component" value="Chromosome 1"/>
</dbReference>